<evidence type="ECO:0000256" key="1">
    <source>
        <dbReference type="SAM" id="MobiDB-lite"/>
    </source>
</evidence>
<feature type="region of interest" description="Disordered" evidence="1">
    <location>
        <begin position="234"/>
        <end position="306"/>
    </location>
</feature>
<keyword evidence="3" id="KW-1185">Reference proteome</keyword>
<feature type="region of interest" description="Disordered" evidence="1">
    <location>
        <begin position="503"/>
        <end position="527"/>
    </location>
</feature>
<evidence type="ECO:0000313" key="2">
    <source>
        <dbReference type="EMBL" id="WAR18199.1"/>
    </source>
</evidence>
<name>A0ABY7FBN9_MYAAR</name>
<evidence type="ECO:0000313" key="3">
    <source>
        <dbReference type="Proteomes" id="UP001164746"/>
    </source>
</evidence>
<dbReference type="SUPFAM" id="SSF52540">
    <property type="entry name" value="P-loop containing nucleoside triphosphate hydrolases"/>
    <property type="match status" value="1"/>
</dbReference>
<dbReference type="InterPro" id="IPR051055">
    <property type="entry name" value="PIF1_helicase"/>
</dbReference>
<sequence>MFSHKIVLNDNVRTKDEQLMKLITEVFSGGISADSEKFLASLKRPLPVYQASDSIKLFAKNDLVDDFNRTSLLDYPGDLYQFKSTDSEDISGIRTIPAPEILWVKVGCPVILLQNLSDKLVNGLVGRIHSISVETGPVVEFATIVFNPALNTNIAEREQYPLKPAFGLTIHKAQGIVEIDCQEIFRPGQLGIALSRATNSHGLRVINFHQRYLIKPPALITEFMRKESAEILQSPGADYHRSQVSTAPGRDDQARHVATGPGGDDQARQVATGPGGDDQARHVATGPGGDDRARHVATAPGGDDQERHIYPEIHTAQKVDLLGISSGHVSRRYVTTSSHARVRYVAGYCVSKLRKKYVDAKKSKLFSTSEEGHNLYHEAKCKFFISLTESLLHLIIYENLLKFGKDLYAKCYEQVYKNEKLCQNFIDIVSKGYSSERIQKMDASTNESFYVGDILDDIVLESSQILIVYTELVNKFLRVLVAQFRKDVKSSCKLDKRMAHRKQIKVSTSGKKLKLKQKQPSPSLPVP</sequence>
<reference evidence="2" key="1">
    <citation type="submission" date="2022-11" db="EMBL/GenBank/DDBJ databases">
        <title>Centuries of genome instability and evolution in soft-shell clam transmissible cancer (bioRxiv).</title>
        <authorList>
            <person name="Hart S.F.M."/>
            <person name="Yonemitsu M.A."/>
            <person name="Giersch R.M."/>
            <person name="Beal B.F."/>
            <person name="Arriagada G."/>
            <person name="Davis B.W."/>
            <person name="Ostrander E.A."/>
            <person name="Goff S.P."/>
            <person name="Metzger M.J."/>
        </authorList>
    </citation>
    <scope>NUCLEOTIDE SEQUENCE</scope>
    <source>
        <strain evidence="2">MELC-2E11</strain>
        <tissue evidence="2">Siphon/mantle</tissue>
    </source>
</reference>
<dbReference type="PANTHER" id="PTHR47642:SF6">
    <property type="entry name" value="ATP-DEPENDENT DNA HELICASE"/>
    <property type="match status" value="1"/>
</dbReference>
<dbReference type="Proteomes" id="UP001164746">
    <property type="component" value="Chromosome 11"/>
</dbReference>
<dbReference type="PANTHER" id="PTHR47642">
    <property type="entry name" value="ATP-DEPENDENT DNA HELICASE"/>
    <property type="match status" value="1"/>
</dbReference>
<dbReference type="EMBL" id="CP111022">
    <property type="protein sequence ID" value="WAR18199.1"/>
    <property type="molecule type" value="Genomic_DNA"/>
</dbReference>
<proteinExistence type="predicted"/>
<accession>A0ABY7FBN9</accession>
<organism evidence="2 3">
    <name type="scientific">Mya arenaria</name>
    <name type="common">Soft-shell clam</name>
    <dbReference type="NCBI Taxonomy" id="6604"/>
    <lineage>
        <taxon>Eukaryota</taxon>
        <taxon>Metazoa</taxon>
        <taxon>Spiralia</taxon>
        <taxon>Lophotrochozoa</taxon>
        <taxon>Mollusca</taxon>
        <taxon>Bivalvia</taxon>
        <taxon>Autobranchia</taxon>
        <taxon>Heteroconchia</taxon>
        <taxon>Euheterodonta</taxon>
        <taxon>Imparidentia</taxon>
        <taxon>Neoheterodontei</taxon>
        <taxon>Myida</taxon>
        <taxon>Myoidea</taxon>
        <taxon>Myidae</taxon>
        <taxon>Mya</taxon>
    </lineage>
</organism>
<gene>
    <name evidence="2" type="ORF">MAR_000037</name>
</gene>
<protein>
    <submittedName>
        <fullName evidence="2">PIF1-like protein</fullName>
    </submittedName>
</protein>
<dbReference type="InterPro" id="IPR027417">
    <property type="entry name" value="P-loop_NTPase"/>
</dbReference>